<dbReference type="PATRIC" id="fig|512565.3.peg.6061"/>
<evidence type="ECO:0000256" key="2">
    <source>
        <dbReference type="SAM" id="Phobius"/>
    </source>
</evidence>
<dbReference type="HOGENOM" id="CLU_808064_0_0_11"/>
<feature type="transmembrane region" description="Helical" evidence="2">
    <location>
        <begin position="107"/>
        <end position="130"/>
    </location>
</feature>
<feature type="transmembrane region" description="Helical" evidence="2">
    <location>
        <begin position="83"/>
        <end position="101"/>
    </location>
</feature>
<keyword evidence="2" id="KW-1133">Transmembrane helix</keyword>
<feature type="compositionally biased region" description="Low complexity" evidence="1">
    <location>
        <begin position="197"/>
        <end position="215"/>
    </location>
</feature>
<proteinExistence type="predicted"/>
<protein>
    <submittedName>
        <fullName evidence="3">Uncharacterized protein</fullName>
    </submittedName>
</protein>
<dbReference type="Proteomes" id="UP000007882">
    <property type="component" value="Chromosome"/>
</dbReference>
<dbReference type="AlphaFoldDB" id="I0HE49"/>
<feature type="transmembrane region" description="Helical" evidence="2">
    <location>
        <begin position="169"/>
        <end position="188"/>
    </location>
</feature>
<feature type="transmembrane region" description="Helical" evidence="2">
    <location>
        <begin position="142"/>
        <end position="163"/>
    </location>
</feature>
<keyword evidence="2" id="KW-0472">Membrane</keyword>
<dbReference type="OrthoDB" id="3294709at2"/>
<evidence type="ECO:0000256" key="1">
    <source>
        <dbReference type="SAM" id="MobiDB-lite"/>
    </source>
</evidence>
<dbReference type="RefSeq" id="WP_014446173.1">
    <property type="nucleotide sequence ID" value="NC_017093.1"/>
</dbReference>
<sequence>MTAGFERWELLARTALDDRGIGYHEATPLIEQARSDYEQSGADPWEALGSPTDFAADVAAGQPAAQASRDTQGKTARDHLSDGAFGCAFLGVPVSLLAMWANRGLTIPLTPAGTAGTLLSFLSLFTVVAVPNALRAAGRPRLAPWAFVAGGALVVAAATAFTGLPKDRFGEISALGTLVVSLGLCWLLTRPAKPSKSGALPDPAAGPAADPTASTARRDADPADPDAWFRRLRALLVGRFDVPPARAAALVGEARAHVAASGARPQDEFPSLQQYAKELADGEPRRQPPWWRTPAASRAGRIGMLVLLAVQVVIAVTGDDWWIAVTGTALLLWLATDFKRRAN</sequence>
<accession>I0HE49</accession>
<keyword evidence="4" id="KW-1185">Reference proteome</keyword>
<keyword evidence="2" id="KW-0812">Transmembrane</keyword>
<evidence type="ECO:0000313" key="4">
    <source>
        <dbReference type="Proteomes" id="UP000007882"/>
    </source>
</evidence>
<dbReference type="STRING" id="512565.AMIS_60660"/>
<evidence type="ECO:0000313" key="3">
    <source>
        <dbReference type="EMBL" id="BAL91286.1"/>
    </source>
</evidence>
<gene>
    <name evidence="3" type="ordered locus">AMIS_60660</name>
</gene>
<dbReference type="KEGG" id="ams:AMIS_60660"/>
<feature type="region of interest" description="Disordered" evidence="1">
    <location>
        <begin position="195"/>
        <end position="222"/>
    </location>
</feature>
<organism evidence="3 4">
    <name type="scientific">Actinoplanes missouriensis (strain ATCC 14538 / DSM 43046 / CBS 188.64 / JCM 3121 / NBRC 102363 / NCIMB 12654 / NRRL B-3342 / UNCC 431)</name>
    <dbReference type="NCBI Taxonomy" id="512565"/>
    <lineage>
        <taxon>Bacteria</taxon>
        <taxon>Bacillati</taxon>
        <taxon>Actinomycetota</taxon>
        <taxon>Actinomycetes</taxon>
        <taxon>Micromonosporales</taxon>
        <taxon>Micromonosporaceae</taxon>
        <taxon>Actinoplanes</taxon>
    </lineage>
</organism>
<reference evidence="3 4" key="1">
    <citation type="submission" date="2012-02" db="EMBL/GenBank/DDBJ databases">
        <title>Complete genome sequence of Actinoplanes missouriensis 431 (= NBRC 102363).</title>
        <authorList>
            <person name="Ohnishi Y."/>
            <person name="Ishikawa J."/>
            <person name="Sekine M."/>
            <person name="Hosoyama A."/>
            <person name="Harada T."/>
            <person name="Narita H."/>
            <person name="Hata T."/>
            <person name="Konno Y."/>
            <person name="Tutikane K."/>
            <person name="Fujita N."/>
            <person name="Horinouchi S."/>
            <person name="Hayakawa M."/>
        </authorList>
    </citation>
    <scope>NUCLEOTIDE SEQUENCE [LARGE SCALE GENOMIC DNA]</scope>
    <source>
        <strain evidence="4">ATCC 14538 / DSM 43046 / CBS 188.64 / JCM 3121 / NBRC 102363 / NCIMB 12654 / NRRL B-3342 / UNCC 431</strain>
    </source>
</reference>
<dbReference type="EMBL" id="AP012319">
    <property type="protein sequence ID" value="BAL91286.1"/>
    <property type="molecule type" value="Genomic_DNA"/>
</dbReference>
<dbReference type="eggNOG" id="ENOG503346N">
    <property type="taxonomic scope" value="Bacteria"/>
</dbReference>
<feature type="transmembrane region" description="Helical" evidence="2">
    <location>
        <begin position="295"/>
        <end position="315"/>
    </location>
</feature>
<name>I0HE49_ACTM4</name>